<dbReference type="PANTHER" id="PTHR24043">
    <property type="entry name" value="SCAVENGER RECEPTOR CLASS F"/>
    <property type="match status" value="1"/>
</dbReference>
<protein>
    <submittedName>
        <fullName evidence="2">Uncharacterized protein</fullName>
    </submittedName>
</protein>
<reference evidence="2" key="1">
    <citation type="journal article" date="2023" name="G3 (Bethesda)">
        <title>A reference genome for the long-term kleptoplast-retaining sea slug Elysia crispata morphotype clarki.</title>
        <authorList>
            <person name="Eastman K.E."/>
            <person name="Pendleton A.L."/>
            <person name="Shaikh M.A."/>
            <person name="Suttiyut T."/>
            <person name="Ogas R."/>
            <person name="Tomko P."/>
            <person name="Gavelis G."/>
            <person name="Widhalm J.R."/>
            <person name="Wisecaver J.H."/>
        </authorList>
    </citation>
    <scope>NUCLEOTIDE SEQUENCE</scope>
    <source>
        <strain evidence="2">ECLA1</strain>
    </source>
</reference>
<keyword evidence="1" id="KW-0245">EGF-like domain</keyword>
<comment type="caution">
    <text evidence="2">The sequence shown here is derived from an EMBL/GenBank/DDBJ whole genome shotgun (WGS) entry which is preliminary data.</text>
</comment>
<gene>
    <name evidence="2" type="ORF">RRG08_067243</name>
</gene>
<dbReference type="PANTHER" id="PTHR24043:SF8">
    <property type="entry name" value="EGF-LIKE DOMAIN-CONTAINING PROTEIN"/>
    <property type="match status" value="1"/>
</dbReference>
<dbReference type="InterPro" id="IPR042635">
    <property type="entry name" value="MEGF10/SREC1/2-like"/>
</dbReference>
<dbReference type="Gene3D" id="2.170.300.10">
    <property type="entry name" value="Tie2 ligand-binding domain superfamily"/>
    <property type="match status" value="1"/>
</dbReference>
<evidence type="ECO:0000256" key="1">
    <source>
        <dbReference type="ARBA" id="ARBA00022536"/>
    </source>
</evidence>
<evidence type="ECO:0000313" key="3">
    <source>
        <dbReference type="Proteomes" id="UP001283361"/>
    </source>
</evidence>
<name>A0AAE0ZGC4_9GAST</name>
<organism evidence="2 3">
    <name type="scientific">Elysia crispata</name>
    <name type="common">lettuce slug</name>
    <dbReference type="NCBI Taxonomy" id="231223"/>
    <lineage>
        <taxon>Eukaryota</taxon>
        <taxon>Metazoa</taxon>
        <taxon>Spiralia</taxon>
        <taxon>Lophotrochozoa</taxon>
        <taxon>Mollusca</taxon>
        <taxon>Gastropoda</taxon>
        <taxon>Heterobranchia</taxon>
        <taxon>Euthyneura</taxon>
        <taxon>Panpulmonata</taxon>
        <taxon>Sacoglossa</taxon>
        <taxon>Placobranchoidea</taxon>
        <taxon>Plakobranchidae</taxon>
        <taxon>Elysia</taxon>
    </lineage>
</organism>
<dbReference type="EMBL" id="JAWDGP010004013">
    <property type="protein sequence ID" value="KAK3768830.1"/>
    <property type="molecule type" value="Genomic_DNA"/>
</dbReference>
<proteinExistence type="predicted"/>
<sequence>MKVGKARGPDTNFPNCCQERLKNFSLTVYPVTDSYRPITYRGSDEVKTTYSVVPSPRISFPVTQVKITEGFNRERLVVLCEVFIFGEIACPSNRKYGLRCERECNCVNQISCFVHSGGCPSGCAPGYTGLDCRKVCETGRYGIECTHNCTVNCGGDHNSCNHIDGTCTQGCDPGYTGRLCEDTCSATCGGRTTLVTRPMEPVHRDVTEVTQGGFVSQCVLTGRMV</sequence>
<evidence type="ECO:0000313" key="2">
    <source>
        <dbReference type="EMBL" id="KAK3768830.1"/>
    </source>
</evidence>
<dbReference type="GO" id="GO:0005044">
    <property type="term" value="F:scavenger receptor activity"/>
    <property type="evidence" value="ECO:0007669"/>
    <property type="project" value="InterPro"/>
</dbReference>
<dbReference type="AlphaFoldDB" id="A0AAE0ZGC4"/>
<accession>A0AAE0ZGC4</accession>
<dbReference type="Proteomes" id="UP001283361">
    <property type="component" value="Unassembled WGS sequence"/>
</dbReference>
<keyword evidence="3" id="KW-1185">Reference proteome</keyword>